<evidence type="ECO:0000313" key="1">
    <source>
        <dbReference type="EMBL" id="ELQ40271.1"/>
    </source>
</evidence>
<protein>
    <submittedName>
        <fullName evidence="1">Uncharacterized protein</fullName>
    </submittedName>
</protein>
<accession>A0AA97P1I9</accession>
<organism evidence="1">
    <name type="scientific">Pyricularia oryzae (strain Y34)</name>
    <name type="common">Rice blast fungus</name>
    <name type="synonym">Magnaporthe oryzae</name>
    <dbReference type="NCBI Taxonomy" id="1143189"/>
    <lineage>
        <taxon>Eukaryota</taxon>
        <taxon>Fungi</taxon>
        <taxon>Dikarya</taxon>
        <taxon>Ascomycota</taxon>
        <taxon>Pezizomycotina</taxon>
        <taxon>Sordariomycetes</taxon>
        <taxon>Sordariomycetidae</taxon>
        <taxon>Magnaporthales</taxon>
        <taxon>Pyriculariaceae</taxon>
        <taxon>Pyricularia</taxon>
    </lineage>
</organism>
<dbReference type="Proteomes" id="UP000011086">
    <property type="component" value="Unassembled WGS sequence"/>
</dbReference>
<dbReference type="EMBL" id="JH793498">
    <property type="protein sequence ID" value="ELQ40271.1"/>
    <property type="molecule type" value="Genomic_DNA"/>
</dbReference>
<sequence length="93" mass="10796">MLRFSFICEHSKIRCLILENGVFVGTPTERLNFKYKFGRAVPERITSKERTDMPKSGCTLRNKLRFDKWQLFVGAFVMAVDIPPVCTVRLENP</sequence>
<proteinExistence type="predicted"/>
<gene>
    <name evidence="1" type="ORF">OOU_Y34scaffold00452g2</name>
</gene>
<reference evidence="1" key="1">
    <citation type="journal article" date="2012" name="PLoS Genet.">
        <title>Comparative analysis of the genomes of two field isolates of the rice blast fungus Magnaporthe oryzae.</title>
        <authorList>
            <person name="Xue M."/>
            <person name="Yang J."/>
            <person name="Li Z."/>
            <person name="Hu S."/>
            <person name="Yao N."/>
            <person name="Dean R.A."/>
            <person name="Zhao W."/>
            <person name="Shen M."/>
            <person name="Zhang H."/>
            <person name="Li C."/>
            <person name="Liu L."/>
            <person name="Cao L."/>
            <person name="Xu X."/>
            <person name="Xing Y."/>
            <person name="Hsiang T."/>
            <person name="Zhang Z."/>
            <person name="Xu J.R."/>
            <person name="Peng Y.L."/>
        </authorList>
    </citation>
    <scope>NUCLEOTIDE SEQUENCE</scope>
    <source>
        <strain evidence="1">Y34</strain>
    </source>
</reference>
<dbReference type="AlphaFoldDB" id="A0AA97P1I9"/>
<name>A0AA97P1I9_PYRO3</name>